<evidence type="ECO:0000256" key="4">
    <source>
        <dbReference type="ARBA" id="ARBA00022670"/>
    </source>
</evidence>
<evidence type="ECO:0000259" key="13">
    <source>
        <dbReference type="Pfam" id="PF01435"/>
    </source>
</evidence>
<evidence type="ECO:0000313" key="15">
    <source>
        <dbReference type="Proteomes" id="UP001057474"/>
    </source>
</evidence>
<dbReference type="PANTHER" id="PTHR43221:SF1">
    <property type="entry name" value="PROTEASE HTPX"/>
    <property type="match status" value="1"/>
</dbReference>
<keyword evidence="5 12" id="KW-0812">Transmembrane</keyword>
<feature type="active site" evidence="12">
    <location>
        <position position="130"/>
    </location>
</feature>
<dbReference type="InterPro" id="IPR001915">
    <property type="entry name" value="Peptidase_M48"/>
</dbReference>
<dbReference type="Pfam" id="PF01435">
    <property type="entry name" value="Peptidase_M48"/>
    <property type="match status" value="1"/>
</dbReference>
<evidence type="ECO:0000256" key="5">
    <source>
        <dbReference type="ARBA" id="ARBA00022692"/>
    </source>
</evidence>
<comment type="similarity">
    <text evidence="2 12">Belongs to the peptidase M48B family.</text>
</comment>
<keyword evidence="11 12" id="KW-0472">Membrane</keyword>
<protein>
    <recommendedName>
        <fullName evidence="12">Protease HtpX</fullName>
        <ecNumber evidence="12">3.4.24.-</ecNumber>
    </recommendedName>
    <alternativeName>
        <fullName evidence="12">Heat shock protein HtpX</fullName>
    </alternativeName>
</protein>
<feature type="binding site" evidence="12">
    <location>
        <position position="133"/>
    </location>
    <ligand>
        <name>Zn(2+)</name>
        <dbReference type="ChEBI" id="CHEBI:29105"/>
        <note>catalytic</note>
    </ligand>
</feature>
<keyword evidence="12" id="KW-0346">Stress response</keyword>
<dbReference type="RefSeq" id="WP_252581782.1">
    <property type="nucleotide sequence ID" value="NZ_CP071527.1"/>
</dbReference>
<comment type="subcellular location">
    <subcellularLocation>
        <location evidence="1 12">Cell membrane</location>
        <topology evidence="1 12">Multi-pass membrane protein</topology>
    </subcellularLocation>
</comment>
<gene>
    <name evidence="12 14" type="primary">htpX</name>
    <name evidence="14" type="ORF">J2N86_06065</name>
</gene>
<evidence type="ECO:0000256" key="3">
    <source>
        <dbReference type="ARBA" id="ARBA00022475"/>
    </source>
</evidence>
<reference evidence="14" key="1">
    <citation type="submission" date="2021-03" db="EMBL/GenBank/DDBJ databases">
        <title>Legionella lytica PCM 2298.</title>
        <authorList>
            <person name="Koper P."/>
        </authorList>
    </citation>
    <scope>NUCLEOTIDE SEQUENCE</scope>
    <source>
        <strain evidence="14">PCM 2298</strain>
    </source>
</reference>
<organism evidence="14 15">
    <name type="scientific">Legionella lytica</name>
    <dbReference type="NCBI Taxonomy" id="96232"/>
    <lineage>
        <taxon>Bacteria</taxon>
        <taxon>Pseudomonadati</taxon>
        <taxon>Pseudomonadota</taxon>
        <taxon>Gammaproteobacteria</taxon>
        <taxon>Legionellales</taxon>
        <taxon>Legionellaceae</taxon>
        <taxon>Legionella</taxon>
    </lineage>
</organism>
<keyword evidence="8 12" id="KW-0862">Zinc</keyword>
<sequence length="281" mass="30322">MENNLKTLLFLGALTALLVFIGGALGGHTGILIALLFAGIMNFSAYWYSDTIVLNLYQAQLVSSTFFVYRIVEDLAHRAGTPIPKVYLINNATPNAFATGRNPHHASIAVTTGLLERLTKEELTGVLAHELAHVVHRDTLISAVSATIAGAISGLVNLLMWMPLSSQSSDGEEHSAHPIAGIMMMILAPIAAGLIQMAISRSREFEADAGGARICGNPLWLANALIKLEQASHQHYFTKAEAHPATAHLFIVNPINGEKLANLFATHPLTSERIARLRAMY</sequence>
<proteinExistence type="inferred from homology"/>
<evidence type="ECO:0000256" key="11">
    <source>
        <dbReference type="ARBA" id="ARBA00023136"/>
    </source>
</evidence>
<feature type="transmembrane region" description="Helical" evidence="12">
    <location>
        <begin position="7"/>
        <end position="25"/>
    </location>
</feature>
<dbReference type="InterPro" id="IPR022919">
    <property type="entry name" value="Pept_M48_protease_HtpX"/>
</dbReference>
<keyword evidence="9 12" id="KW-1133">Transmembrane helix</keyword>
<evidence type="ECO:0000256" key="12">
    <source>
        <dbReference type="HAMAP-Rule" id="MF_00188"/>
    </source>
</evidence>
<evidence type="ECO:0000256" key="8">
    <source>
        <dbReference type="ARBA" id="ARBA00022833"/>
    </source>
</evidence>
<dbReference type="PANTHER" id="PTHR43221">
    <property type="entry name" value="PROTEASE HTPX"/>
    <property type="match status" value="1"/>
</dbReference>
<accession>A0ABY4YCR0</accession>
<dbReference type="InterPro" id="IPR050083">
    <property type="entry name" value="HtpX_protease"/>
</dbReference>
<feature type="transmembrane region" description="Helical" evidence="12">
    <location>
        <begin position="176"/>
        <end position="195"/>
    </location>
</feature>
<evidence type="ECO:0000256" key="6">
    <source>
        <dbReference type="ARBA" id="ARBA00022723"/>
    </source>
</evidence>
<keyword evidence="4 12" id="KW-0645">Protease</keyword>
<dbReference type="NCBIfam" id="NF002826">
    <property type="entry name" value="PRK03001.1"/>
    <property type="match status" value="1"/>
</dbReference>
<evidence type="ECO:0000256" key="7">
    <source>
        <dbReference type="ARBA" id="ARBA00022801"/>
    </source>
</evidence>
<comment type="cofactor">
    <cofactor evidence="12">
        <name>Zn(2+)</name>
        <dbReference type="ChEBI" id="CHEBI:29105"/>
    </cofactor>
    <text evidence="12">Binds 1 zinc ion per subunit.</text>
</comment>
<feature type="binding site" evidence="12">
    <location>
        <position position="204"/>
    </location>
    <ligand>
        <name>Zn(2+)</name>
        <dbReference type="ChEBI" id="CHEBI:29105"/>
        <note>catalytic</note>
    </ligand>
</feature>
<keyword evidence="7 12" id="KW-0378">Hydrolase</keyword>
<dbReference type="Proteomes" id="UP001057474">
    <property type="component" value="Chromosome"/>
</dbReference>
<feature type="transmembrane region" description="Helical" evidence="12">
    <location>
        <begin position="31"/>
        <end position="48"/>
    </location>
</feature>
<keyword evidence="6 12" id="KW-0479">Metal-binding</keyword>
<dbReference type="EC" id="3.4.24.-" evidence="12"/>
<evidence type="ECO:0000313" key="14">
    <source>
        <dbReference type="EMBL" id="USQ14864.1"/>
    </source>
</evidence>
<feature type="domain" description="Peptidase M48" evidence="13">
    <location>
        <begin position="69"/>
        <end position="280"/>
    </location>
</feature>
<keyword evidence="15" id="KW-1185">Reference proteome</keyword>
<evidence type="ECO:0000256" key="9">
    <source>
        <dbReference type="ARBA" id="ARBA00022989"/>
    </source>
</evidence>
<evidence type="ECO:0000256" key="1">
    <source>
        <dbReference type="ARBA" id="ARBA00004651"/>
    </source>
</evidence>
<name>A0ABY4YCR0_9GAMM</name>
<dbReference type="Gene3D" id="3.30.2010.10">
    <property type="entry name" value="Metalloproteases ('zincins'), catalytic domain"/>
    <property type="match status" value="1"/>
</dbReference>
<evidence type="ECO:0000256" key="2">
    <source>
        <dbReference type="ARBA" id="ARBA00009779"/>
    </source>
</evidence>
<dbReference type="EMBL" id="CP071527">
    <property type="protein sequence ID" value="USQ14864.1"/>
    <property type="molecule type" value="Genomic_DNA"/>
</dbReference>
<dbReference type="CDD" id="cd07336">
    <property type="entry name" value="M48B_HtpX_like"/>
    <property type="match status" value="1"/>
</dbReference>
<evidence type="ECO:0000256" key="10">
    <source>
        <dbReference type="ARBA" id="ARBA00023049"/>
    </source>
</evidence>
<feature type="transmembrane region" description="Helical" evidence="12">
    <location>
        <begin position="140"/>
        <end position="164"/>
    </location>
</feature>
<dbReference type="GO" id="GO:0008237">
    <property type="term" value="F:metallopeptidase activity"/>
    <property type="evidence" value="ECO:0007669"/>
    <property type="project" value="UniProtKB-KW"/>
</dbReference>
<keyword evidence="10 12" id="KW-0482">Metalloprotease</keyword>
<dbReference type="HAMAP" id="MF_00188">
    <property type="entry name" value="Pept_M48_protease_HtpX"/>
    <property type="match status" value="1"/>
</dbReference>
<feature type="binding site" evidence="12">
    <location>
        <position position="129"/>
    </location>
    <ligand>
        <name>Zn(2+)</name>
        <dbReference type="ChEBI" id="CHEBI:29105"/>
        <note>catalytic</note>
    </ligand>
</feature>
<keyword evidence="3 12" id="KW-1003">Cell membrane</keyword>